<dbReference type="Proteomes" id="UP001162992">
    <property type="component" value="Chromosome 13"/>
</dbReference>
<protein>
    <submittedName>
        <fullName evidence="1">Uncharacterized protein</fullName>
    </submittedName>
</protein>
<organism evidence="1 2">
    <name type="scientific">Diphasiastrum complanatum</name>
    <name type="common">Issler's clubmoss</name>
    <name type="synonym">Lycopodium complanatum</name>
    <dbReference type="NCBI Taxonomy" id="34168"/>
    <lineage>
        <taxon>Eukaryota</taxon>
        <taxon>Viridiplantae</taxon>
        <taxon>Streptophyta</taxon>
        <taxon>Embryophyta</taxon>
        <taxon>Tracheophyta</taxon>
        <taxon>Lycopodiopsida</taxon>
        <taxon>Lycopodiales</taxon>
        <taxon>Lycopodiaceae</taxon>
        <taxon>Lycopodioideae</taxon>
        <taxon>Diphasiastrum</taxon>
    </lineage>
</organism>
<dbReference type="EMBL" id="CM055104">
    <property type="protein sequence ID" value="KAJ7532908.1"/>
    <property type="molecule type" value="Genomic_DNA"/>
</dbReference>
<evidence type="ECO:0000313" key="1">
    <source>
        <dbReference type="EMBL" id="KAJ7532908.1"/>
    </source>
</evidence>
<comment type="caution">
    <text evidence="1">The sequence shown here is derived from an EMBL/GenBank/DDBJ whole genome shotgun (WGS) entry which is preliminary data.</text>
</comment>
<reference evidence="2" key="1">
    <citation type="journal article" date="2024" name="Proc. Natl. Acad. Sci. U.S.A.">
        <title>Extraordinary preservation of gene collinearity over three hundred million years revealed in homosporous lycophytes.</title>
        <authorList>
            <person name="Li C."/>
            <person name="Wickell D."/>
            <person name="Kuo L.Y."/>
            <person name="Chen X."/>
            <person name="Nie B."/>
            <person name="Liao X."/>
            <person name="Peng D."/>
            <person name="Ji J."/>
            <person name="Jenkins J."/>
            <person name="Williams M."/>
            <person name="Shu S."/>
            <person name="Plott C."/>
            <person name="Barry K."/>
            <person name="Rajasekar S."/>
            <person name="Grimwood J."/>
            <person name="Han X."/>
            <person name="Sun S."/>
            <person name="Hou Z."/>
            <person name="He W."/>
            <person name="Dai G."/>
            <person name="Sun C."/>
            <person name="Schmutz J."/>
            <person name="Leebens-Mack J.H."/>
            <person name="Li F.W."/>
            <person name="Wang L."/>
        </authorList>
    </citation>
    <scope>NUCLEOTIDE SEQUENCE [LARGE SCALE GENOMIC DNA]</scope>
    <source>
        <strain evidence="2">cv. PW_Plant_1</strain>
    </source>
</reference>
<name>A0ACC2BT20_DIPCM</name>
<gene>
    <name evidence="1" type="ORF">O6H91_13G025100</name>
</gene>
<keyword evidence="2" id="KW-1185">Reference proteome</keyword>
<evidence type="ECO:0000313" key="2">
    <source>
        <dbReference type="Proteomes" id="UP001162992"/>
    </source>
</evidence>
<proteinExistence type="predicted"/>
<accession>A0ACC2BT20</accession>
<sequence length="415" mass="46455">MTAMAEALCGQILGGSCESDSTTVAWASPRISFSKDFVQLDQLERGTIRVEDRKQYSTDFEFAMANSISPQGFSPSAAMLPADELISDGKLLPFEQSRQSFSSSTIPLPQLHASTFFASSSSAPSLTASRSYPSAREEESPPLSPKALKCGTRWRELFRFRTKLQYEREKENVPPDKEEKASSKLFRLFSRSRSLGSGEIDRLAFHARQLCHSIIHGNAEPFPEFKIFTDSSSPEKHSEMLKFPFNNASAINRHMVTDQNGYIDSPARSWRRRPCGDITEQASKSKIKCSCTSPGRVFQSSKTREMGSSGRRNLLKSSSFRDGEIGSRASSSRIIMKNFDKCSSSNTKIHQQAKMIRWGEYWRLADKSVSYSKVRVTPVLLNVPLCRSPSLSSVKVSKTKLMNLRHLFLPKNGTP</sequence>